<dbReference type="EMBL" id="KN824284">
    <property type="protein sequence ID" value="KIM30564.1"/>
    <property type="molecule type" value="Genomic_DNA"/>
</dbReference>
<evidence type="ECO:0000313" key="6">
    <source>
        <dbReference type="Proteomes" id="UP000054097"/>
    </source>
</evidence>
<dbReference type="OrthoDB" id="1739143at2759"/>
<dbReference type="Pfam" id="PF00857">
    <property type="entry name" value="Isochorismatase"/>
    <property type="match status" value="1"/>
</dbReference>
<proteinExistence type="inferred from homology"/>
<sequence>MSALIIIDLQNEFLSGPSAPFKIDPGSHDLLKTTLTSLVPSFRASGGHIIWVKSHYAPTSQIGTVVAGTNAQEPPESVGNPSNAPPTTSDHLSWVIEGTHTGKKPCCQEGSFGAELVPWTKALQHSDDTILIKTFFSAFKETELEKFLVEKSLIKLYFGGLLSNMCVLATSLTAAHLAARNGRGWEVNVIVDALGWRREQSHLKALESLKANGVRLVDSEIFTKPELIPVGNSTMNVEENML</sequence>
<feature type="domain" description="Isochorismatase-like" evidence="4">
    <location>
        <begin position="2"/>
        <end position="220"/>
    </location>
</feature>
<reference evidence="5 6" key="1">
    <citation type="submission" date="2014-04" db="EMBL/GenBank/DDBJ databases">
        <authorList>
            <consortium name="DOE Joint Genome Institute"/>
            <person name="Kuo A."/>
            <person name="Zuccaro A."/>
            <person name="Kohler A."/>
            <person name="Nagy L.G."/>
            <person name="Floudas D."/>
            <person name="Copeland A."/>
            <person name="Barry K.W."/>
            <person name="Cichocki N."/>
            <person name="Veneault-Fourrey C."/>
            <person name="LaButti K."/>
            <person name="Lindquist E.A."/>
            <person name="Lipzen A."/>
            <person name="Lundell T."/>
            <person name="Morin E."/>
            <person name="Murat C."/>
            <person name="Sun H."/>
            <person name="Tunlid A."/>
            <person name="Henrissat B."/>
            <person name="Grigoriev I.V."/>
            <person name="Hibbett D.S."/>
            <person name="Martin F."/>
            <person name="Nordberg H.P."/>
            <person name="Cantor M.N."/>
            <person name="Hua S.X."/>
        </authorList>
    </citation>
    <scope>NUCLEOTIDE SEQUENCE [LARGE SCALE GENOMIC DNA]</scope>
    <source>
        <strain evidence="5 6">MAFF 305830</strain>
    </source>
</reference>
<dbReference type="SUPFAM" id="SSF52499">
    <property type="entry name" value="Isochorismatase-like hydrolases"/>
    <property type="match status" value="1"/>
</dbReference>
<dbReference type="HOGENOM" id="CLU_1235441_0_0_1"/>
<evidence type="ECO:0000259" key="4">
    <source>
        <dbReference type="Pfam" id="PF00857"/>
    </source>
</evidence>
<dbReference type="AlphaFoldDB" id="A0A0C3BEK9"/>
<dbReference type="InterPro" id="IPR036380">
    <property type="entry name" value="Isochorismatase-like_sf"/>
</dbReference>
<accession>A0A0C3BEK9</accession>
<evidence type="ECO:0000256" key="1">
    <source>
        <dbReference type="ARBA" id="ARBA00006336"/>
    </source>
</evidence>
<keyword evidence="6" id="KW-1185">Reference proteome</keyword>
<evidence type="ECO:0000256" key="3">
    <source>
        <dbReference type="SAM" id="MobiDB-lite"/>
    </source>
</evidence>
<dbReference type="InterPro" id="IPR000868">
    <property type="entry name" value="Isochorismatase-like_dom"/>
</dbReference>
<protein>
    <recommendedName>
        <fullName evidence="4">Isochorismatase-like domain-containing protein</fullName>
    </recommendedName>
</protein>
<gene>
    <name evidence="5" type="ORF">M408DRAFT_328121</name>
</gene>
<name>A0A0C3BEK9_SERVB</name>
<dbReference type="CDD" id="cd00431">
    <property type="entry name" value="cysteine_hydrolases"/>
    <property type="match status" value="1"/>
</dbReference>
<dbReference type="GO" id="GO:0016787">
    <property type="term" value="F:hydrolase activity"/>
    <property type="evidence" value="ECO:0007669"/>
    <property type="project" value="UniProtKB-KW"/>
</dbReference>
<dbReference type="PANTHER" id="PTHR43540">
    <property type="entry name" value="PEROXYUREIDOACRYLATE/UREIDOACRYLATE AMIDOHYDROLASE-RELATED"/>
    <property type="match status" value="1"/>
</dbReference>
<keyword evidence="2" id="KW-0378">Hydrolase</keyword>
<comment type="similarity">
    <text evidence="1">Belongs to the isochorismatase family.</text>
</comment>
<reference evidence="6" key="2">
    <citation type="submission" date="2015-01" db="EMBL/GenBank/DDBJ databases">
        <title>Evolutionary Origins and Diversification of the Mycorrhizal Mutualists.</title>
        <authorList>
            <consortium name="DOE Joint Genome Institute"/>
            <consortium name="Mycorrhizal Genomics Consortium"/>
            <person name="Kohler A."/>
            <person name="Kuo A."/>
            <person name="Nagy L.G."/>
            <person name="Floudas D."/>
            <person name="Copeland A."/>
            <person name="Barry K.W."/>
            <person name="Cichocki N."/>
            <person name="Veneault-Fourrey C."/>
            <person name="LaButti K."/>
            <person name="Lindquist E.A."/>
            <person name="Lipzen A."/>
            <person name="Lundell T."/>
            <person name="Morin E."/>
            <person name="Murat C."/>
            <person name="Riley R."/>
            <person name="Ohm R."/>
            <person name="Sun H."/>
            <person name="Tunlid A."/>
            <person name="Henrissat B."/>
            <person name="Grigoriev I.V."/>
            <person name="Hibbett D.S."/>
            <person name="Martin F."/>
        </authorList>
    </citation>
    <scope>NUCLEOTIDE SEQUENCE [LARGE SCALE GENOMIC DNA]</scope>
    <source>
        <strain evidence="6">MAFF 305830</strain>
    </source>
</reference>
<dbReference type="PANTHER" id="PTHR43540:SF1">
    <property type="entry name" value="ISOCHORISMATASE HYDROLASE"/>
    <property type="match status" value="1"/>
</dbReference>
<evidence type="ECO:0000256" key="2">
    <source>
        <dbReference type="ARBA" id="ARBA00022801"/>
    </source>
</evidence>
<dbReference type="Gene3D" id="3.40.50.850">
    <property type="entry name" value="Isochorismatase-like"/>
    <property type="match status" value="1"/>
</dbReference>
<dbReference type="STRING" id="933852.A0A0C3BEK9"/>
<dbReference type="InterPro" id="IPR050272">
    <property type="entry name" value="Isochorismatase-like_hydrls"/>
</dbReference>
<feature type="compositionally biased region" description="Polar residues" evidence="3">
    <location>
        <begin position="79"/>
        <end position="90"/>
    </location>
</feature>
<feature type="region of interest" description="Disordered" evidence="3">
    <location>
        <begin position="70"/>
        <end position="90"/>
    </location>
</feature>
<evidence type="ECO:0000313" key="5">
    <source>
        <dbReference type="EMBL" id="KIM30564.1"/>
    </source>
</evidence>
<organism evidence="5 6">
    <name type="scientific">Serendipita vermifera MAFF 305830</name>
    <dbReference type="NCBI Taxonomy" id="933852"/>
    <lineage>
        <taxon>Eukaryota</taxon>
        <taxon>Fungi</taxon>
        <taxon>Dikarya</taxon>
        <taxon>Basidiomycota</taxon>
        <taxon>Agaricomycotina</taxon>
        <taxon>Agaricomycetes</taxon>
        <taxon>Sebacinales</taxon>
        <taxon>Serendipitaceae</taxon>
        <taxon>Serendipita</taxon>
    </lineage>
</organism>
<dbReference type="Proteomes" id="UP000054097">
    <property type="component" value="Unassembled WGS sequence"/>
</dbReference>